<sequence>MFNLKLFVLIAVAICLTQACCVSEPETPNCGCGKPQCRSCGCGGVRTGGCGAKPCRNPCPSCGGSSCGCPK</sequence>
<evidence type="ECO:0000313" key="2">
    <source>
        <dbReference type="Proteomes" id="UP000001819"/>
    </source>
</evidence>
<reference evidence="3" key="2">
    <citation type="submission" date="2025-08" db="UniProtKB">
        <authorList>
            <consortium name="RefSeq"/>
        </authorList>
    </citation>
    <scope>IDENTIFICATION</scope>
    <source>
        <strain evidence="3">MV-25-SWS-2005</strain>
        <tissue evidence="3">Whole body</tissue>
    </source>
</reference>
<feature type="signal peptide" evidence="1">
    <location>
        <begin position="1"/>
        <end position="19"/>
    </location>
</feature>
<accession>A0A6I8V1Y4</accession>
<evidence type="ECO:0000313" key="3">
    <source>
        <dbReference type="RefSeq" id="XP_002137054.2"/>
    </source>
</evidence>
<dbReference type="KEGG" id="dpo:6896863"/>
<proteinExistence type="predicted"/>
<feature type="chain" id="PRO_5026072546" evidence="1">
    <location>
        <begin position="20"/>
        <end position="71"/>
    </location>
</feature>
<dbReference type="RefSeq" id="XP_002137054.2">
    <property type="nucleotide sequence ID" value="XM_002137018.3"/>
</dbReference>
<organism evidence="2 3">
    <name type="scientific">Drosophila pseudoobscura pseudoobscura</name>
    <name type="common">Fruit fly</name>
    <dbReference type="NCBI Taxonomy" id="46245"/>
    <lineage>
        <taxon>Eukaryota</taxon>
        <taxon>Metazoa</taxon>
        <taxon>Ecdysozoa</taxon>
        <taxon>Arthropoda</taxon>
        <taxon>Hexapoda</taxon>
        <taxon>Insecta</taxon>
        <taxon>Pterygota</taxon>
        <taxon>Neoptera</taxon>
        <taxon>Endopterygota</taxon>
        <taxon>Diptera</taxon>
        <taxon>Brachycera</taxon>
        <taxon>Muscomorpha</taxon>
        <taxon>Ephydroidea</taxon>
        <taxon>Drosophilidae</taxon>
        <taxon>Drosophila</taxon>
        <taxon>Sophophora</taxon>
    </lineage>
</organism>
<reference evidence="2" key="1">
    <citation type="submission" date="2024-06" db="UniProtKB">
        <authorList>
            <consortium name="RefSeq"/>
        </authorList>
    </citation>
    <scope>NUCLEOTIDE SEQUENCE [LARGE SCALE GENOMIC DNA]</scope>
    <source>
        <strain evidence="2">MV2-25</strain>
    </source>
</reference>
<dbReference type="Proteomes" id="UP000001819">
    <property type="component" value="Chromosome 2"/>
</dbReference>
<keyword evidence="2" id="KW-1185">Reference proteome</keyword>
<evidence type="ECO:0000256" key="1">
    <source>
        <dbReference type="SAM" id="SignalP"/>
    </source>
</evidence>
<gene>
    <name evidence="3" type="primary">LOC6896863</name>
</gene>
<dbReference type="InParanoid" id="A0A6I8V1Y4"/>
<dbReference type="AlphaFoldDB" id="A0A6I8V1Y4"/>
<dbReference type="PROSITE" id="PS51257">
    <property type="entry name" value="PROKAR_LIPOPROTEIN"/>
    <property type="match status" value="1"/>
</dbReference>
<protein>
    <submittedName>
        <fullName evidence="3">Chorion class high-cysteine HCB protein 13</fullName>
    </submittedName>
</protein>
<name>A0A6I8V1Y4_DROPS</name>
<keyword evidence="1" id="KW-0732">Signal</keyword>